<evidence type="ECO:0000313" key="3">
    <source>
        <dbReference type="Proteomes" id="UP001165561"/>
    </source>
</evidence>
<evidence type="ECO:0008006" key="4">
    <source>
        <dbReference type="Google" id="ProtNLM"/>
    </source>
</evidence>
<evidence type="ECO:0000256" key="1">
    <source>
        <dbReference type="SAM" id="MobiDB-lite"/>
    </source>
</evidence>
<evidence type="ECO:0000313" key="2">
    <source>
        <dbReference type="EMBL" id="MDD9206293.1"/>
    </source>
</evidence>
<gene>
    <name evidence="2" type="ORF">PU560_07405</name>
</gene>
<reference evidence="2" key="1">
    <citation type="submission" date="2023-02" db="EMBL/GenBank/DDBJ databases">
        <title>Georgenia sp.10Sc9-8, isolated from a soil sample collected from the Taklamakan desert.</title>
        <authorList>
            <person name="Liu S."/>
        </authorList>
    </citation>
    <scope>NUCLEOTIDE SEQUENCE</scope>
    <source>
        <strain evidence="2">10Sc9-8</strain>
    </source>
</reference>
<protein>
    <recommendedName>
        <fullName evidence="4">Class I SAM-dependent methyltransferase</fullName>
    </recommendedName>
</protein>
<feature type="region of interest" description="Disordered" evidence="1">
    <location>
        <begin position="1"/>
        <end position="20"/>
    </location>
</feature>
<comment type="caution">
    <text evidence="2">The sequence shown here is derived from an EMBL/GenBank/DDBJ whole genome shotgun (WGS) entry which is preliminary data.</text>
</comment>
<keyword evidence="3" id="KW-1185">Reference proteome</keyword>
<sequence>MAEQPQRYPLHRPDREVPASPSFPAVEEQVLAYWDADGTFQASVDNRPAGPDGANEFVFYD</sequence>
<dbReference type="EMBL" id="JARACI010000838">
    <property type="protein sequence ID" value="MDD9206293.1"/>
    <property type="molecule type" value="Genomic_DNA"/>
</dbReference>
<feature type="non-terminal residue" evidence="2">
    <location>
        <position position="61"/>
    </location>
</feature>
<name>A0ABT5TX78_9MICO</name>
<proteinExistence type="predicted"/>
<organism evidence="2 3">
    <name type="scientific">Georgenia halotolerans</name>
    <dbReference type="NCBI Taxonomy" id="3028317"/>
    <lineage>
        <taxon>Bacteria</taxon>
        <taxon>Bacillati</taxon>
        <taxon>Actinomycetota</taxon>
        <taxon>Actinomycetes</taxon>
        <taxon>Micrococcales</taxon>
        <taxon>Bogoriellaceae</taxon>
        <taxon>Georgenia</taxon>
    </lineage>
</organism>
<accession>A0ABT5TX78</accession>
<dbReference type="Proteomes" id="UP001165561">
    <property type="component" value="Unassembled WGS sequence"/>
</dbReference>